<reference evidence="13 14" key="1">
    <citation type="journal article" date="2017" name="Curr. Biol.">
        <title>Genome architecture and evolution of a unichromosomal asexual nematode.</title>
        <authorList>
            <person name="Fradin H."/>
            <person name="Zegar C."/>
            <person name="Gutwein M."/>
            <person name="Lucas J."/>
            <person name="Kovtun M."/>
            <person name="Corcoran D."/>
            <person name="Baugh L.R."/>
            <person name="Kiontke K."/>
            <person name="Gunsalus K."/>
            <person name="Fitch D.H."/>
            <person name="Piano F."/>
        </authorList>
    </citation>
    <scope>NUCLEOTIDE SEQUENCE [LARGE SCALE GENOMIC DNA]</scope>
    <source>
        <strain evidence="13">PF1309</strain>
    </source>
</reference>
<dbReference type="GO" id="GO:0000408">
    <property type="term" value="C:EKC/KEOPS complex"/>
    <property type="evidence" value="ECO:0007669"/>
    <property type="project" value="TreeGrafter"/>
</dbReference>
<protein>
    <recommendedName>
        <fullName evidence="2">non-specific serine/threonine protein kinase</fullName>
        <ecNumber evidence="2">2.7.11.1</ecNumber>
    </recommendedName>
</protein>
<keyword evidence="8" id="KW-0067">ATP-binding</keyword>
<organism evidence="13 14">
    <name type="scientific">Diploscapter pachys</name>
    <dbReference type="NCBI Taxonomy" id="2018661"/>
    <lineage>
        <taxon>Eukaryota</taxon>
        <taxon>Metazoa</taxon>
        <taxon>Ecdysozoa</taxon>
        <taxon>Nematoda</taxon>
        <taxon>Chromadorea</taxon>
        <taxon>Rhabditida</taxon>
        <taxon>Rhabditina</taxon>
        <taxon>Rhabditomorpha</taxon>
        <taxon>Rhabditoidea</taxon>
        <taxon>Rhabditidae</taxon>
        <taxon>Diploscapter</taxon>
    </lineage>
</organism>
<feature type="region of interest" description="Disordered" evidence="11">
    <location>
        <begin position="196"/>
        <end position="241"/>
    </location>
</feature>
<dbReference type="NCBIfam" id="TIGR03724">
    <property type="entry name" value="arch_bud32"/>
    <property type="match status" value="1"/>
</dbReference>
<feature type="compositionally biased region" description="Acidic residues" evidence="11">
    <location>
        <begin position="210"/>
        <end position="221"/>
    </location>
</feature>
<dbReference type="PANTHER" id="PTHR12209">
    <property type="entry name" value="NON-SPECIFIC SERINE/THREONINE PROTEIN KINASE"/>
    <property type="match status" value="1"/>
</dbReference>
<keyword evidence="3" id="KW-0723">Serine/threonine-protein kinase</keyword>
<gene>
    <name evidence="13" type="ORF">WR25_18089</name>
</gene>
<sequence>MGRGAKNAKSKVKGQHQSLNSHRRDVVEESESNDDPMSEDSEGSGDSPEDSEARRTVPFRLSMFDFKQCDPKRCSGRRLLKAGLIDEVRVGSKFPGLVLSPTGTKTISPADKGFIEQSGLAVVDCSWNEVSNTPMHRVKAAEHRLLPYLVAANSVNYGKPCYLTCAEALAAGINPFQSFFFQDEYLKKIDAEAASSKQRNIDLPPSESSESSDDDGNDSGDLDGSRKEDKNEVSEMTESVDDFDVDDRLESGFDYEIGQQVLKRGAEASITPCVFLGKKAVLKKRHPKPYRHPTMDSKLNKARLKAELKGIMKARSLGVPTPTVYFVNDNENYIIMERIEGSTAKAWIENRRKNADFEDCLRKLGAQMGRCVAMMHQGTLIHGDLTTSNMVLKADDVDQLVFIDFGLCGQGKNIAEDKAVDLYVLERAIASTHMHSQSLLDEFYKAYEEVDKKQSQAVVKKLEEIRLRGRKRDMIG</sequence>
<dbReference type="InterPro" id="IPR000719">
    <property type="entry name" value="Prot_kinase_dom"/>
</dbReference>
<dbReference type="Pfam" id="PF04034">
    <property type="entry name" value="Ribo_biogen_C"/>
    <property type="match status" value="1"/>
</dbReference>
<keyword evidence="5" id="KW-0819">tRNA processing</keyword>
<dbReference type="AlphaFoldDB" id="A0A2A2LTL9"/>
<feature type="domain" description="Protein kinase" evidence="12">
    <location>
        <begin position="243"/>
        <end position="476"/>
    </location>
</feature>
<dbReference type="InterPro" id="IPR011009">
    <property type="entry name" value="Kinase-like_dom_sf"/>
</dbReference>
<feature type="region of interest" description="Disordered" evidence="11">
    <location>
        <begin position="1"/>
        <end position="53"/>
    </location>
</feature>
<dbReference type="FunFam" id="3.30.200.20:FF:000201">
    <property type="entry name" value="TP53-regulating kinase isoform X1"/>
    <property type="match status" value="1"/>
</dbReference>
<feature type="compositionally biased region" description="Basic and acidic residues" evidence="11">
    <location>
        <begin position="223"/>
        <end position="233"/>
    </location>
</feature>
<feature type="compositionally biased region" description="Acidic residues" evidence="11">
    <location>
        <begin position="28"/>
        <end position="50"/>
    </location>
</feature>
<evidence type="ECO:0000256" key="11">
    <source>
        <dbReference type="SAM" id="MobiDB-lite"/>
    </source>
</evidence>
<evidence type="ECO:0000259" key="12">
    <source>
        <dbReference type="PROSITE" id="PS50011"/>
    </source>
</evidence>
<dbReference type="GO" id="GO:0070525">
    <property type="term" value="P:tRNA threonylcarbamoyladenosine metabolic process"/>
    <property type="evidence" value="ECO:0007669"/>
    <property type="project" value="TreeGrafter"/>
</dbReference>
<dbReference type="STRING" id="2018661.A0A2A2LTL9"/>
<dbReference type="Proteomes" id="UP000218231">
    <property type="component" value="Unassembled WGS sequence"/>
</dbReference>
<dbReference type="PROSITE" id="PS50011">
    <property type="entry name" value="PROTEIN_KINASE_DOM"/>
    <property type="match status" value="1"/>
</dbReference>
<evidence type="ECO:0000256" key="8">
    <source>
        <dbReference type="ARBA" id="ARBA00022840"/>
    </source>
</evidence>
<dbReference type="GO" id="GO:0005634">
    <property type="term" value="C:nucleus"/>
    <property type="evidence" value="ECO:0007669"/>
    <property type="project" value="TreeGrafter"/>
</dbReference>
<accession>A0A2A2LTL9</accession>
<dbReference type="GO" id="GO:0008033">
    <property type="term" value="P:tRNA processing"/>
    <property type="evidence" value="ECO:0007669"/>
    <property type="project" value="UniProtKB-KW"/>
</dbReference>
<dbReference type="Gene3D" id="3.30.200.20">
    <property type="entry name" value="Phosphorylase Kinase, domain 1"/>
    <property type="match status" value="1"/>
</dbReference>
<keyword evidence="14" id="KW-1185">Reference proteome</keyword>
<dbReference type="InterPro" id="IPR008266">
    <property type="entry name" value="Tyr_kinase_AS"/>
</dbReference>
<dbReference type="OrthoDB" id="3399at2759"/>
<dbReference type="PANTHER" id="PTHR12209:SF0">
    <property type="entry name" value="EKC_KEOPS COMPLEX SUBUNIT TP53RK"/>
    <property type="match status" value="1"/>
</dbReference>
<evidence type="ECO:0000313" key="13">
    <source>
        <dbReference type="EMBL" id="PAV89584.1"/>
    </source>
</evidence>
<evidence type="ECO:0000313" key="14">
    <source>
        <dbReference type="Proteomes" id="UP000218231"/>
    </source>
</evidence>
<dbReference type="SUPFAM" id="SSF56112">
    <property type="entry name" value="Protein kinase-like (PK-like)"/>
    <property type="match status" value="1"/>
</dbReference>
<dbReference type="EC" id="2.7.11.1" evidence="2"/>
<keyword evidence="6" id="KW-0547">Nucleotide-binding</keyword>
<keyword evidence="7" id="KW-0418">Kinase</keyword>
<dbReference type="InterPro" id="IPR022495">
    <property type="entry name" value="Bud32"/>
</dbReference>
<dbReference type="Pfam" id="PF04068">
    <property type="entry name" value="Fer4_RLI"/>
    <property type="match status" value="1"/>
</dbReference>
<comment type="catalytic activity">
    <reaction evidence="10">
        <text>L-seryl-[protein] + ATP = O-phospho-L-seryl-[protein] + ADP + H(+)</text>
        <dbReference type="Rhea" id="RHEA:17989"/>
        <dbReference type="Rhea" id="RHEA-COMP:9863"/>
        <dbReference type="Rhea" id="RHEA-COMP:11604"/>
        <dbReference type="ChEBI" id="CHEBI:15378"/>
        <dbReference type="ChEBI" id="CHEBI:29999"/>
        <dbReference type="ChEBI" id="CHEBI:30616"/>
        <dbReference type="ChEBI" id="CHEBI:83421"/>
        <dbReference type="ChEBI" id="CHEBI:456216"/>
        <dbReference type="EC" id="2.7.11.1"/>
    </reaction>
</comment>
<dbReference type="EMBL" id="LIAE01006441">
    <property type="protein sequence ID" value="PAV89584.1"/>
    <property type="molecule type" value="Genomic_DNA"/>
</dbReference>
<dbReference type="InterPro" id="IPR007177">
    <property type="entry name" value="Tsr3_C"/>
</dbReference>
<dbReference type="GO" id="GO:0005829">
    <property type="term" value="C:cytosol"/>
    <property type="evidence" value="ECO:0007669"/>
    <property type="project" value="TreeGrafter"/>
</dbReference>
<proteinExistence type="inferred from homology"/>
<dbReference type="GO" id="GO:0005524">
    <property type="term" value="F:ATP binding"/>
    <property type="evidence" value="ECO:0007669"/>
    <property type="project" value="UniProtKB-KW"/>
</dbReference>
<evidence type="ECO:0000256" key="9">
    <source>
        <dbReference type="ARBA" id="ARBA00047899"/>
    </source>
</evidence>
<evidence type="ECO:0000256" key="10">
    <source>
        <dbReference type="ARBA" id="ARBA00048679"/>
    </source>
</evidence>
<dbReference type="PROSITE" id="PS00109">
    <property type="entry name" value="PROTEIN_KINASE_TYR"/>
    <property type="match status" value="1"/>
</dbReference>
<dbReference type="InterPro" id="IPR007209">
    <property type="entry name" value="RNaseL-inhib-like_metal-bd_dom"/>
</dbReference>
<evidence type="ECO:0000256" key="6">
    <source>
        <dbReference type="ARBA" id="ARBA00022741"/>
    </source>
</evidence>
<dbReference type="Gene3D" id="1.10.510.10">
    <property type="entry name" value="Transferase(Phosphotransferase) domain 1"/>
    <property type="match status" value="1"/>
</dbReference>
<dbReference type="Pfam" id="PF00069">
    <property type="entry name" value="Pkinase"/>
    <property type="match status" value="1"/>
</dbReference>
<evidence type="ECO:0000256" key="4">
    <source>
        <dbReference type="ARBA" id="ARBA00022679"/>
    </source>
</evidence>
<keyword evidence="4" id="KW-0808">Transferase</keyword>
<feature type="compositionally biased region" description="Basic residues" evidence="11">
    <location>
        <begin position="1"/>
        <end position="14"/>
    </location>
</feature>
<evidence type="ECO:0000256" key="1">
    <source>
        <dbReference type="ARBA" id="ARBA00010630"/>
    </source>
</evidence>
<evidence type="ECO:0000256" key="3">
    <source>
        <dbReference type="ARBA" id="ARBA00022527"/>
    </source>
</evidence>
<comment type="catalytic activity">
    <reaction evidence="9">
        <text>L-threonyl-[protein] + ATP = O-phospho-L-threonyl-[protein] + ADP + H(+)</text>
        <dbReference type="Rhea" id="RHEA:46608"/>
        <dbReference type="Rhea" id="RHEA-COMP:11060"/>
        <dbReference type="Rhea" id="RHEA-COMP:11605"/>
        <dbReference type="ChEBI" id="CHEBI:15378"/>
        <dbReference type="ChEBI" id="CHEBI:30013"/>
        <dbReference type="ChEBI" id="CHEBI:30616"/>
        <dbReference type="ChEBI" id="CHEBI:61977"/>
        <dbReference type="ChEBI" id="CHEBI:456216"/>
        <dbReference type="EC" id="2.7.11.1"/>
    </reaction>
</comment>
<evidence type="ECO:0000256" key="7">
    <source>
        <dbReference type="ARBA" id="ARBA00022777"/>
    </source>
</evidence>
<name>A0A2A2LTL9_9BILA</name>
<comment type="similarity">
    <text evidence="1">Belongs to the protein kinase superfamily. BUD32 family.</text>
</comment>
<evidence type="ECO:0000256" key="2">
    <source>
        <dbReference type="ARBA" id="ARBA00012513"/>
    </source>
</evidence>
<comment type="caution">
    <text evidence="13">The sequence shown here is derived from an EMBL/GenBank/DDBJ whole genome shotgun (WGS) entry which is preliminary data.</text>
</comment>
<dbReference type="GO" id="GO:0004674">
    <property type="term" value="F:protein serine/threonine kinase activity"/>
    <property type="evidence" value="ECO:0007669"/>
    <property type="project" value="UniProtKB-KW"/>
</dbReference>
<evidence type="ECO:0000256" key="5">
    <source>
        <dbReference type="ARBA" id="ARBA00022694"/>
    </source>
</evidence>